<protein>
    <submittedName>
        <fullName evidence="12">Kef-type K+ transport system, membrane component KefB</fullName>
    </submittedName>
</protein>
<evidence type="ECO:0000256" key="9">
    <source>
        <dbReference type="SAM" id="Phobius"/>
    </source>
</evidence>
<feature type="domain" description="UspA" evidence="10">
    <location>
        <begin position="407"/>
        <end position="533"/>
    </location>
</feature>
<evidence type="ECO:0000259" key="11">
    <source>
        <dbReference type="Pfam" id="PF00999"/>
    </source>
</evidence>
<evidence type="ECO:0000313" key="13">
    <source>
        <dbReference type="Proteomes" id="UP000198510"/>
    </source>
</evidence>
<dbReference type="GO" id="GO:0016020">
    <property type="term" value="C:membrane"/>
    <property type="evidence" value="ECO:0007669"/>
    <property type="project" value="UniProtKB-SubCell"/>
</dbReference>
<organism evidence="12 13">
    <name type="scientific">Catalinimonas alkaloidigena</name>
    <dbReference type="NCBI Taxonomy" id="1075417"/>
    <lineage>
        <taxon>Bacteria</taxon>
        <taxon>Pseudomonadati</taxon>
        <taxon>Bacteroidota</taxon>
        <taxon>Cytophagia</taxon>
        <taxon>Cytophagales</taxon>
        <taxon>Catalimonadaceae</taxon>
        <taxon>Catalinimonas</taxon>
    </lineage>
</organism>
<evidence type="ECO:0000259" key="10">
    <source>
        <dbReference type="Pfam" id="PF00582"/>
    </source>
</evidence>
<feature type="transmembrane region" description="Helical" evidence="9">
    <location>
        <begin position="273"/>
        <end position="291"/>
    </location>
</feature>
<dbReference type="GO" id="GO:0015297">
    <property type="term" value="F:antiporter activity"/>
    <property type="evidence" value="ECO:0007669"/>
    <property type="project" value="UniProtKB-KW"/>
</dbReference>
<keyword evidence="4 9" id="KW-0812">Transmembrane</keyword>
<dbReference type="Gene3D" id="3.40.50.620">
    <property type="entry name" value="HUPs"/>
    <property type="match status" value="1"/>
</dbReference>
<dbReference type="GO" id="GO:1902600">
    <property type="term" value="P:proton transmembrane transport"/>
    <property type="evidence" value="ECO:0007669"/>
    <property type="project" value="InterPro"/>
</dbReference>
<dbReference type="SUPFAM" id="SSF52402">
    <property type="entry name" value="Adenine nucleotide alpha hydrolases-like"/>
    <property type="match status" value="1"/>
</dbReference>
<feature type="transmembrane region" description="Helical" evidence="9">
    <location>
        <begin position="222"/>
        <end position="240"/>
    </location>
</feature>
<feature type="transmembrane region" description="Helical" evidence="9">
    <location>
        <begin position="64"/>
        <end position="83"/>
    </location>
</feature>
<keyword evidence="3" id="KW-0050">Antiport</keyword>
<feature type="domain" description="Cation/H+ exchanger transmembrane" evidence="11">
    <location>
        <begin position="23"/>
        <end position="384"/>
    </location>
</feature>
<dbReference type="RefSeq" id="WP_089685613.1">
    <property type="nucleotide sequence ID" value="NZ_FNFO01000009.1"/>
</dbReference>
<feature type="transmembrane region" description="Helical" evidence="9">
    <location>
        <begin position="95"/>
        <end position="118"/>
    </location>
</feature>
<dbReference type="InterPro" id="IPR006016">
    <property type="entry name" value="UspA"/>
</dbReference>
<dbReference type="Proteomes" id="UP000198510">
    <property type="component" value="Unassembled WGS sequence"/>
</dbReference>
<evidence type="ECO:0000256" key="1">
    <source>
        <dbReference type="ARBA" id="ARBA00004141"/>
    </source>
</evidence>
<keyword evidence="2" id="KW-0813">Transport</keyword>
<reference evidence="12 13" key="1">
    <citation type="submission" date="2016-10" db="EMBL/GenBank/DDBJ databases">
        <authorList>
            <person name="de Groot N.N."/>
        </authorList>
    </citation>
    <scope>NUCLEOTIDE SEQUENCE [LARGE SCALE GENOMIC DNA]</scope>
    <source>
        <strain evidence="12 13">DSM 25186</strain>
    </source>
</reference>
<proteinExistence type="predicted"/>
<dbReference type="PANTHER" id="PTHR43562:SF4">
    <property type="entry name" value="NA(+)_H(+) ANTIPORTER NHAS5"/>
    <property type="match status" value="1"/>
</dbReference>
<dbReference type="Pfam" id="PF00999">
    <property type="entry name" value="Na_H_Exchanger"/>
    <property type="match status" value="1"/>
</dbReference>
<dbReference type="EMBL" id="FNFO01000009">
    <property type="protein sequence ID" value="SDL95027.1"/>
    <property type="molecule type" value="Genomic_DNA"/>
</dbReference>
<feature type="transmembrane region" description="Helical" evidence="9">
    <location>
        <begin position="303"/>
        <end position="324"/>
    </location>
</feature>
<evidence type="ECO:0000313" key="12">
    <source>
        <dbReference type="EMBL" id="SDL95027.1"/>
    </source>
</evidence>
<dbReference type="InterPro" id="IPR006153">
    <property type="entry name" value="Cation/H_exchanger_TM"/>
</dbReference>
<dbReference type="OrthoDB" id="9793589at2"/>
<feature type="transmembrane region" description="Helical" evidence="9">
    <location>
        <begin position="39"/>
        <end position="58"/>
    </location>
</feature>
<dbReference type="InterPro" id="IPR038770">
    <property type="entry name" value="Na+/solute_symporter_sf"/>
</dbReference>
<evidence type="ECO:0000256" key="2">
    <source>
        <dbReference type="ARBA" id="ARBA00022448"/>
    </source>
</evidence>
<evidence type="ECO:0000256" key="3">
    <source>
        <dbReference type="ARBA" id="ARBA00022449"/>
    </source>
</evidence>
<feature type="transmembrane region" description="Helical" evidence="9">
    <location>
        <begin position="185"/>
        <end position="206"/>
    </location>
</feature>
<dbReference type="AlphaFoldDB" id="A0A1G9PA02"/>
<dbReference type="InterPro" id="IPR014729">
    <property type="entry name" value="Rossmann-like_a/b/a_fold"/>
</dbReference>
<sequence length="710" mass="78382">MVFLSEFVLPFKDPVLVFALMLIITLLAPMVFSRLRMPGIVGLLLAGVLVGPHGVGLLERDISIELFGTVGLMYIMFVAGLEIDINDFRKTQTRSLRFGTLSFLLPQVLTTLGARLVLHFEWPAAVLFGSLVASHTLLAYPIASRLGITKNEAVTVTVGGTIIADTLALLVLAVVAGAAQGEIGIGFWVTLVISLSVFVFLIMWGIPKLGRWFFKNIESEGVSQYIFVMALTFLAGYLAHLAGVEPIIGAFLAGLAVNRLIPASSPLMNRIEFVGNAIFIPFFLISVGMLVDISTLFAGLEVWLIAGLLIVLGVIGKYGAAFLIQKWFGYTVAERHVMFALSSARAAATLAAVLRGYELDILSENVFNGTVLMILASTLISSFTMESAGRKLAVEIADSPSTTESPDRILVPISNPNTVENLMDLAMMIKAPDSDVPIMPLSVVRDADDAEEKIQENNKMLQKAVHHGSAAEKNVQVVSRIDLNITSGIVRAIRELGITEVIIGWNGKVTARERIFGTVLDNLLASTRQMLLVSHVTHPLNTMETIVVVVPPNAELEKGFGRWLRTIHILARQIGTPVQFWGETETLQAIREPLGKMKPNIEAKMQPFNEWAKFPRFARRITTDDLFIVISARQGTISHNNFVDRIPRQLSRFFEDNNFVIIYPEQASQFQSEEQLHLHQLRHTISENEDEQREYENRSVVQPGETRSEV</sequence>
<feature type="transmembrane region" description="Helical" evidence="9">
    <location>
        <begin position="124"/>
        <end position="142"/>
    </location>
</feature>
<feature type="region of interest" description="Disordered" evidence="8">
    <location>
        <begin position="686"/>
        <end position="710"/>
    </location>
</feature>
<evidence type="ECO:0000256" key="8">
    <source>
        <dbReference type="SAM" id="MobiDB-lite"/>
    </source>
</evidence>
<keyword evidence="5 9" id="KW-1133">Transmembrane helix</keyword>
<evidence type="ECO:0000256" key="7">
    <source>
        <dbReference type="ARBA" id="ARBA00023136"/>
    </source>
</evidence>
<evidence type="ECO:0000256" key="6">
    <source>
        <dbReference type="ARBA" id="ARBA00023065"/>
    </source>
</evidence>
<name>A0A1G9PA02_9BACT</name>
<evidence type="ECO:0000256" key="4">
    <source>
        <dbReference type="ARBA" id="ARBA00022692"/>
    </source>
</evidence>
<dbReference type="Pfam" id="PF00582">
    <property type="entry name" value="Usp"/>
    <property type="match status" value="1"/>
</dbReference>
<evidence type="ECO:0000256" key="5">
    <source>
        <dbReference type="ARBA" id="ARBA00022989"/>
    </source>
</evidence>
<gene>
    <name evidence="12" type="ORF">SAMN05421823_109114</name>
</gene>
<keyword evidence="7 9" id="KW-0472">Membrane</keyword>
<keyword evidence="13" id="KW-1185">Reference proteome</keyword>
<feature type="transmembrane region" description="Helical" evidence="9">
    <location>
        <begin position="15"/>
        <end position="32"/>
    </location>
</feature>
<keyword evidence="6" id="KW-0406">Ion transport</keyword>
<dbReference type="STRING" id="1075417.SAMN05421823_109114"/>
<comment type="subcellular location">
    <subcellularLocation>
        <location evidence="1">Membrane</location>
        <topology evidence="1">Multi-pass membrane protein</topology>
    </subcellularLocation>
</comment>
<dbReference type="Gene3D" id="1.20.1530.20">
    <property type="match status" value="1"/>
</dbReference>
<dbReference type="PANTHER" id="PTHR43562">
    <property type="entry name" value="NAPA-TYPE SODIUM/HYDROGEN ANTIPORTER"/>
    <property type="match status" value="1"/>
</dbReference>
<feature type="transmembrane region" description="Helical" evidence="9">
    <location>
        <begin position="154"/>
        <end position="179"/>
    </location>
</feature>
<accession>A0A1G9PA02</accession>